<feature type="transmembrane region" description="Helical" evidence="1">
    <location>
        <begin position="107"/>
        <end position="134"/>
    </location>
</feature>
<name>A0AAW6E9B5_9FIRM</name>
<comment type="caution">
    <text evidence="2">The sequence shown here is derived from an EMBL/GenBank/DDBJ whole genome shotgun (WGS) entry which is preliminary data.</text>
</comment>
<sequence length="263" mass="29326">MDEVKDMRNIIKTEFLKLKRYSVIKAGIIMTTLSPLLSLFYSTANGGPTWTFDYFMQQVMISNCTLFFPIIIALIAGYIITREYTDDTMKNILTIPIPYKQLLSGKLLILLLLTISFSLIGCVIALVINIIVGFPGVHFGNLLNMFIRVTGANIGIYISVLPIILIFCCSANNFLGGVALAFVYGYFGTFEGTLLNYYPIKASMILVDPTCGAEYGYTYHIFPAFITIVLTFLISMIILANKKKEPGTLTVGKKKKAVRKKGW</sequence>
<dbReference type="Proteomes" id="UP001211015">
    <property type="component" value="Unassembled WGS sequence"/>
</dbReference>
<feature type="transmembrane region" description="Helical" evidence="1">
    <location>
        <begin position="217"/>
        <end position="240"/>
    </location>
</feature>
<evidence type="ECO:0000313" key="3">
    <source>
        <dbReference type="Proteomes" id="UP001211015"/>
    </source>
</evidence>
<keyword evidence="1" id="KW-0472">Membrane</keyword>
<evidence type="ECO:0000313" key="2">
    <source>
        <dbReference type="EMBL" id="MDB8744980.1"/>
    </source>
</evidence>
<dbReference type="Pfam" id="PF12730">
    <property type="entry name" value="ABC2_membrane_4"/>
    <property type="match status" value="1"/>
</dbReference>
<proteinExistence type="predicted"/>
<dbReference type="PANTHER" id="PTHR37305:SF1">
    <property type="entry name" value="MEMBRANE PROTEIN"/>
    <property type="match status" value="1"/>
</dbReference>
<gene>
    <name evidence="2" type="ORF">PNU62_08125</name>
</gene>
<protein>
    <submittedName>
        <fullName evidence="2">ABC transporter permease</fullName>
    </submittedName>
</protein>
<organism evidence="2 3">
    <name type="scientific">Ruminococcus bicirculans</name>
    <name type="common">ex Wegman et al. 2014</name>
    <dbReference type="NCBI Taxonomy" id="1160721"/>
    <lineage>
        <taxon>Bacteria</taxon>
        <taxon>Bacillati</taxon>
        <taxon>Bacillota</taxon>
        <taxon>Clostridia</taxon>
        <taxon>Eubacteriales</taxon>
        <taxon>Oscillospiraceae</taxon>
        <taxon>Ruminococcus</taxon>
    </lineage>
</organism>
<dbReference type="EMBL" id="JAQMLV010000009">
    <property type="protein sequence ID" value="MDB8744980.1"/>
    <property type="molecule type" value="Genomic_DNA"/>
</dbReference>
<feature type="transmembrane region" description="Helical" evidence="1">
    <location>
        <begin position="21"/>
        <end position="40"/>
    </location>
</feature>
<dbReference type="PANTHER" id="PTHR37305">
    <property type="entry name" value="INTEGRAL MEMBRANE PROTEIN-RELATED"/>
    <property type="match status" value="1"/>
</dbReference>
<reference evidence="2" key="1">
    <citation type="submission" date="2023-01" db="EMBL/GenBank/DDBJ databases">
        <title>Human gut microbiome strain richness.</title>
        <authorList>
            <person name="Chen-Liaw A."/>
        </authorList>
    </citation>
    <scope>NUCLEOTIDE SEQUENCE</scope>
    <source>
        <strain evidence="2">1001275st1_F4_1001275B_160808</strain>
    </source>
</reference>
<feature type="transmembrane region" description="Helical" evidence="1">
    <location>
        <begin position="146"/>
        <end position="167"/>
    </location>
</feature>
<keyword evidence="1" id="KW-1133">Transmembrane helix</keyword>
<dbReference type="RefSeq" id="WP_231303324.1">
    <property type="nucleotide sequence ID" value="NZ_JAQMLV010000009.1"/>
</dbReference>
<dbReference type="AlphaFoldDB" id="A0AAW6E9B5"/>
<feature type="transmembrane region" description="Helical" evidence="1">
    <location>
        <begin position="174"/>
        <end position="197"/>
    </location>
</feature>
<feature type="transmembrane region" description="Helical" evidence="1">
    <location>
        <begin position="60"/>
        <end position="80"/>
    </location>
</feature>
<keyword evidence="1" id="KW-0812">Transmembrane</keyword>
<accession>A0AAW6E9B5</accession>
<evidence type="ECO:0000256" key="1">
    <source>
        <dbReference type="SAM" id="Phobius"/>
    </source>
</evidence>